<dbReference type="EMBL" id="AMGO01000007">
    <property type="protein sequence ID" value="EKE45565.1"/>
    <property type="molecule type" value="Genomic_DNA"/>
</dbReference>
<dbReference type="OrthoDB" id="7871100at2"/>
<evidence type="ECO:0000256" key="1">
    <source>
        <dbReference type="SAM" id="Coils"/>
    </source>
</evidence>
<accession>K2I9B0</accession>
<feature type="coiled-coil region" evidence="1">
    <location>
        <begin position="39"/>
        <end position="115"/>
    </location>
</feature>
<keyword evidence="3" id="KW-1185">Reference proteome</keyword>
<dbReference type="AlphaFoldDB" id="K2I9B0"/>
<sequence>MHDIAELQRRLAHALDRIGTGLDGLRRDEPAQPDTNPELEALRAELEAERATTAQLEERLRAARSRHDEQNAASQSEVERIGKLLAVMEEDRQSLRAANEALRNSNQALREANAEGLSDPHLVNTAILTELDALRTVRSSDRAELDGIIAALAPVLQDGTEGRTDNA</sequence>
<dbReference type="STRING" id="1231392.OCGS_0655"/>
<keyword evidence="1" id="KW-0175">Coiled coil</keyword>
<dbReference type="Proteomes" id="UP000006765">
    <property type="component" value="Unassembled WGS sequence"/>
</dbReference>
<protein>
    <submittedName>
        <fullName evidence="2">Uncharacterized protein</fullName>
    </submittedName>
</protein>
<dbReference type="eggNOG" id="COG1196">
    <property type="taxonomic scope" value="Bacteria"/>
</dbReference>
<name>K2I9B0_9RHOB</name>
<dbReference type="RefSeq" id="WP_007425808.1">
    <property type="nucleotide sequence ID" value="NZ_AMGO01000007.1"/>
</dbReference>
<gene>
    <name evidence="2" type="ORF">OCGS_0655</name>
</gene>
<evidence type="ECO:0000313" key="3">
    <source>
        <dbReference type="Proteomes" id="UP000006765"/>
    </source>
</evidence>
<evidence type="ECO:0000313" key="2">
    <source>
        <dbReference type="EMBL" id="EKE45565.1"/>
    </source>
</evidence>
<reference evidence="2 3" key="1">
    <citation type="journal article" date="2012" name="J. Bacteriol.">
        <title>Draft Genome Sequence of Oceaniovalibus guishaninsula JLT2003T.</title>
        <authorList>
            <person name="Tang K."/>
            <person name="Liu K."/>
            <person name="Jiao N."/>
        </authorList>
    </citation>
    <scope>NUCLEOTIDE SEQUENCE [LARGE SCALE GENOMIC DNA]</scope>
    <source>
        <strain evidence="2 3">JLT2003</strain>
    </source>
</reference>
<comment type="caution">
    <text evidence="2">The sequence shown here is derived from an EMBL/GenBank/DDBJ whole genome shotgun (WGS) entry which is preliminary data.</text>
</comment>
<proteinExistence type="predicted"/>
<organism evidence="2 3">
    <name type="scientific">Oceaniovalibus guishaninsula JLT2003</name>
    <dbReference type="NCBI Taxonomy" id="1231392"/>
    <lineage>
        <taxon>Bacteria</taxon>
        <taxon>Pseudomonadati</taxon>
        <taxon>Pseudomonadota</taxon>
        <taxon>Alphaproteobacteria</taxon>
        <taxon>Rhodobacterales</taxon>
        <taxon>Roseobacteraceae</taxon>
        <taxon>Oceaniovalibus</taxon>
    </lineage>
</organism>